<dbReference type="AlphaFoldDB" id="A0A7X2MZQ9"/>
<feature type="transmembrane region" description="Helical" evidence="6">
    <location>
        <begin position="352"/>
        <end position="378"/>
    </location>
</feature>
<evidence type="ECO:0000259" key="7">
    <source>
        <dbReference type="Pfam" id="PF02687"/>
    </source>
</evidence>
<evidence type="ECO:0000256" key="6">
    <source>
        <dbReference type="SAM" id="Phobius"/>
    </source>
</evidence>
<name>A0A7X2MZQ9_9CLOT</name>
<dbReference type="GO" id="GO:0005886">
    <property type="term" value="C:plasma membrane"/>
    <property type="evidence" value="ECO:0007669"/>
    <property type="project" value="UniProtKB-SubCell"/>
</dbReference>
<dbReference type="InterPro" id="IPR003838">
    <property type="entry name" value="ABC3_permease_C"/>
</dbReference>
<dbReference type="Proteomes" id="UP000460287">
    <property type="component" value="Unassembled WGS sequence"/>
</dbReference>
<sequence length="753" mass="85548">MKNPLRKRLPKELKSEMGKYIVIFLFLAATIGFISGFLVADGSMLAAYNESFTKYNIEDGNFETGDKINDETIKNIEKDGKVTLYNNYYTEEKTKIKSNESTLRIFNIRDDVNKACLMKGKFPESKDEIAVDRMYADNNKISVGDIITCGDKKLKITGLVALSDYSALFSDNSDMMFDAVKFGTAVMTKEGAEEFYDKSRVHYNYSWKYDKKPADDIDEKKMSDDFTKVVNRNVVLNGYTPAFLNQAIHFTGNDMGGDKSMMLTLLYILIAIMAFVFAITTSNTIVNESSVIGTLRASGYTKGEMVRHYMTMPLIVCVISCIVGNILGYTVFKNIAAGLYYGSYSLPTYKTIWNGNAFVLTTVVPLIIMMLINFVILVNKLSLSPLKFIRRDLKKNQRAKAIRLPNFKFMSRFRLRVIGQNIPGYIMLLIGIGFANILLLFGMMLSPLINNYQESILNNMISNHQYVLKMPVATKTDCAEKFCMTSLKTTVENRKAEDISIYGISDNSKYIKADLPDDGVYISGGFAEKYDIKTGDSITLKEQYEDKRYSFKVKGIYDYPAALSVFMPRKQYNIIFNNDKNFFNGYFSDKKITDIDEKIIYSDITKDDLTKVTRQLKVSMGDMFHMVNVFSVVLYMLIVYLLCKLIIEKNSTSISMLKILGYENREISRLYMMSNTIVVVASTLVTLPIAGAVMKAIYKNVMYEYSGWLPLYIEPKVYLEMAIMGIIAYLVVALIENRKIGKIPMVDALKNVE</sequence>
<comment type="caution">
    <text evidence="8">The sequence shown here is derived from an EMBL/GenBank/DDBJ whole genome shotgun (WGS) entry which is preliminary data.</text>
</comment>
<protein>
    <submittedName>
        <fullName evidence="8">ABC transporter permease</fullName>
    </submittedName>
</protein>
<dbReference type="InterPro" id="IPR038766">
    <property type="entry name" value="Membrane_comp_ABC_pdt"/>
</dbReference>
<feature type="transmembrane region" description="Helical" evidence="6">
    <location>
        <begin position="717"/>
        <end position="735"/>
    </location>
</feature>
<dbReference type="EMBL" id="VULX01000021">
    <property type="protein sequence ID" value="MSR92067.1"/>
    <property type="molecule type" value="Genomic_DNA"/>
</dbReference>
<evidence type="ECO:0000313" key="9">
    <source>
        <dbReference type="Proteomes" id="UP000460287"/>
    </source>
</evidence>
<dbReference type="RefSeq" id="WP_154531966.1">
    <property type="nucleotide sequence ID" value="NZ_VULX01000021.1"/>
</dbReference>
<accession>A0A7X2MZQ9</accession>
<dbReference type="PANTHER" id="PTHR30287">
    <property type="entry name" value="MEMBRANE COMPONENT OF PREDICTED ABC SUPERFAMILY METABOLITE UPTAKE TRANSPORTER"/>
    <property type="match status" value="1"/>
</dbReference>
<evidence type="ECO:0000256" key="3">
    <source>
        <dbReference type="ARBA" id="ARBA00022692"/>
    </source>
</evidence>
<gene>
    <name evidence="8" type="ORF">FYJ33_11865</name>
</gene>
<reference evidence="8 9" key="1">
    <citation type="submission" date="2019-08" db="EMBL/GenBank/DDBJ databases">
        <title>In-depth cultivation of the pig gut microbiome towards novel bacterial diversity and tailored functional studies.</title>
        <authorList>
            <person name="Wylensek D."/>
            <person name="Hitch T.C.A."/>
            <person name="Clavel T."/>
        </authorList>
    </citation>
    <scope>NUCLEOTIDE SEQUENCE [LARGE SCALE GENOMIC DNA]</scope>
    <source>
        <strain evidence="8 9">WCA-383-APC-5B</strain>
    </source>
</reference>
<evidence type="ECO:0000256" key="2">
    <source>
        <dbReference type="ARBA" id="ARBA00022475"/>
    </source>
</evidence>
<evidence type="ECO:0000256" key="4">
    <source>
        <dbReference type="ARBA" id="ARBA00022989"/>
    </source>
</evidence>
<feature type="transmembrane region" description="Helical" evidence="6">
    <location>
        <begin position="20"/>
        <end position="40"/>
    </location>
</feature>
<evidence type="ECO:0000256" key="5">
    <source>
        <dbReference type="ARBA" id="ARBA00023136"/>
    </source>
</evidence>
<keyword evidence="9" id="KW-1185">Reference proteome</keyword>
<evidence type="ECO:0000313" key="8">
    <source>
        <dbReference type="EMBL" id="MSR92067.1"/>
    </source>
</evidence>
<feature type="domain" description="ABC3 transporter permease C-terminal" evidence="7">
    <location>
        <begin position="265"/>
        <end position="372"/>
    </location>
</feature>
<evidence type="ECO:0000256" key="1">
    <source>
        <dbReference type="ARBA" id="ARBA00004651"/>
    </source>
</evidence>
<feature type="transmembrane region" description="Helical" evidence="6">
    <location>
        <begin position="623"/>
        <end position="647"/>
    </location>
</feature>
<organism evidence="8 9">
    <name type="scientific">Inconstantimicrobium porci</name>
    <dbReference type="NCBI Taxonomy" id="2652291"/>
    <lineage>
        <taxon>Bacteria</taxon>
        <taxon>Bacillati</taxon>
        <taxon>Bacillota</taxon>
        <taxon>Clostridia</taxon>
        <taxon>Eubacteriales</taxon>
        <taxon>Clostridiaceae</taxon>
        <taxon>Inconstantimicrobium</taxon>
    </lineage>
</organism>
<keyword evidence="2" id="KW-1003">Cell membrane</keyword>
<keyword evidence="4 6" id="KW-1133">Transmembrane helix</keyword>
<keyword evidence="5 6" id="KW-0472">Membrane</keyword>
<dbReference type="PANTHER" id="PTHR30287:SF2">
    <property type="entry name" value="BLL1001 PROTEIN"/>
    <property type="match status" value="1"/>
</dbReference>
<feature type="transmembrane region" description="Helical" evidence="6">
    <location>
        <begin position="265"/>
        <end position="286"/>
    </location>
</feature>
<feature type="transmembrane region" description="Helical" evidence="6">
    <location>
        <begin position="312"/>
        <end position="332"/>
    </location>
</feature>
<proteinExistence type="predicted"/>
<dbReference type="Pfam" id="PF02687">
    <property type="entry name" value="FtsX"/>
    <property type="match status" value="2"/>
</dbReference>
<feature type="transmembrane region" description="Helical" evidence="6">
    <location>
        <begin position="422"/>
        <end position="445"/>
    </location>
</feature>
<feature type="transmembrane region" description="Helical" evidence="6">
    <location>
        <begin position="668"/>
        <end position="697"/>
    </location>
</feature>
<feature type="domain" description="ABC3 transporter permease C-terminal" evidence="7">
    <location>
        <begin position="627"/>
        <end position="743"/>
    </location>
</feature>
<comment type="subcellular location">
    <subcellularLocation>
        <location evidence="1">Cell membrane</location>
        <topology evidence="1">Multi-pass membrane protein</topology>
    </subcellularLocation>
</comment>
<keyword evidence="3 6" id="KW-0812">Transmembrane</keyword>